<gene>
    <name evidence="1" type="ORF">WMO45_11945</name>
</gene>
<evidence type="ECO:0000313" key="2">
    <source>
        <dbReference type="Proteomes" id="UP001440599"/>
    </source>
</evidence>
<protein>
    <submittedName>
        <fullName evidence="1">Uncharacterized protein</fullName>
    </submittedName>
</protein>
<sequence>MAGGFVASSYGCGPVGADIQDDSNHLHAPHIPSVSARHCKPFSAGFCDRGPKPSQKGCLSSVGAWHPCLLPAIFEECHGQKNEGKETVIRPDIETRQTITGAFQLKFEGMGD</sequence>
<dbReference type="RefSeq" id="WP_349141014.1">
    <property type="nucleotide sequence ID" value="NZ_JBBMFT010000010.1"/>
</dbReference>
<reference evidence="1 2" key="1">
    <citation type="submission" date="2024-03" db="EMBL/GenBank/DDBJ databases">
        <title>Human intestinal bacterial collection.</title>
        <authorList>
            <person name="Pauvert C."/>
            <person name="Hitch T.C.A."/>
            <person name="Clavel T."/>
        </authorList>
    </citation>
    <scope>NUCLEOTIDE SEQUENCE [LARGE SCALE GENOMIC DNA]</scope>
    <source>
        <strain evidence="1 2">CLA-AP-H34</strain>
    </source>
</reference>
<name>A0ABV1ERJ8_9FIRM</name>
<organism evidence="1 2">
    <name type="scientific">Flavonifractor hominis</name>
    <dbReference type="NCBI Taxonomy" id="3133178"/>
    <lineage>
        <taxon>Bacteria</taxon>
        <taxon>Bacillati</taxon>
        <taxon>Bacillota</taxon>
        <taxon>Clostridia</taxon>
        <taxon>Eubacteriales</taxon>
        <taxon>Oscillospiraceae</taxon>
        <taxon>Flavonifractor</taxon>
    </lineage>
</organism>
<accession>A0ABV1ERJ8</accession>
<dbReference type="Proteomes" id="UP001440599">
    <property type="component" value="Unassembled WGS sequence"/>
</dbReference>
<evidence type="ECO:0000313" key="1">
    <source>
        <dbReference type="EMBL" id="MEQ2457232.1"/>
    </source>
</evidence>
<comment type="caution">
    <text evidence="1">The sequence shown here is derived from an EMBL/GenBank/DDBJ whole genome shotgun (WGS) entry which is preliminary data.</text>
</comment>
<dbReference type="EMBL" id="JBBMFT010000010">
    <property type="protein sequence ID" value="MEQ2457232.1"/>
    <property type="molecule type" value="Genomic_DNA"/>
</dbReference>
<proteinExistence type="predicted"/>
<keyword evidence="2" id="KW-1185">Reference proteome</keyword>